<name>A0AAD5V2M6_9APHY</name>
<keyword evidence="1" id="KW-1133">Transmembrane helix</keyword>
<feature type="transmembrane region" description="Helical" evidence="1">
    <location>
        <begin position="160"/>
        <end position="183"/>
    </location>
</feature>
<keyword evidence="1" id="KW-0812">Transmembrane</keyword>
<keyword evidence="4" id="KW-1185">Reference proteome</keyword>
<gene>
    <name evidence="3" type="ORF">NLI96_g6763</name>
</gene>
<dbReference type="InterPro" id="IPR045340">
    <property type="entry name" value="DUF6533"/>
</dbReference>
<protein>
    <recommendedName>
        <fullName evidence="2">DUF6533 domain-containing protein</fullName>
    </recommendedName>
</protein>
<organism evidence="3 4">
    <name type="scientific">Meripilus lineatus</name>
    <dbReference type="NCBI Taxonomy" id="2056292"/>
    <lineage>
        <taxon>Eukaryota</taxon>
        <taxon>Fungi</taxon>
        <taxon>Dikarya</taxon>
        <taxon>Basidiomycota</taxon>
        <taxon>Agaricomycotina</taxon>
        <taxon>Agaricomycetes</taxon>
        <taxon>Polyporales</taxon>
        <taxon>Meripilaceae</taxon>
        <taxon>Meripilus</taxon>
    </lineage>
</organism>
<proteinExistence type="predicted"/>
<comment type="caution">
    <text evidence="3">The sequence shown here is derived from an EMBL/GenBank/DDBJ whole genome shotgun (WGS) entry which is preliminary data.</text>
</comment>
<evidence type="ECO:0000313" key="4">
    <source>
        <dbReference type="Proteomes" id="UP001212997"/>
    </source>
</evidence>
<feature type="transmembrane region" description="Helical" evidence="1">
    <location>
        <begin position="195"/>
        <end position="221"/>
    </location>
</feature>
<evidence type="ECO:0000259" key="2">
    <source>
        <dbReference type="Pfam" id="PF20151"/>
    </source>
</evidence>
<keyword evidence="1" id="KW-0472">Membrane</keyword>
<dbReference type="Pfam" id="PF20151">
    <property type="entry name" value="DUF6533"/>
    <property type="match status" value="1"/>
</dbReference>
<sequence>MEEDATPWTSSPYMKMRYELLNSEVAASSSHIPISEGDVRRVQSLDAGPMSTMTLRSFVSRLPQGTTKILSLGMFSTFELRSILTLDATLVLGKTPALLVYDYLLTFPVEVQLVWRRKFSGVTVLFFFIRYCTLLGRVWYIALSIMAFTVSKKQGYRDEVMAIFMLMMTISGFLASISIWIFNILRIYTVWGKKWYVALPVGAIGLALACFGKVSATPLIITPNEIYSRDIKSSLILLPACEYPSDATGILKLIMLDWITSSLLVVASNWGDIDDGPHNNPNLPNAQGDDCKNHTSATAISFDVQEWALAAIGTFALSALEHTINSSTRNFYVLEYLIDTASAILITRFMLRVPGAGEHSASRMVALYELPAPLSRT</sequence>
<reference evidence="3" key="1">
    <citation type="submission" date="2022-07" db="EMBL/GenBank/DDBJ databases">
        <title>Genome Sequence of Physisporinus lineatus.</title>
        <authorList>
            <person name="Buettner E."/>
        </authorList>
    </citation>
    <scope>NUCLEOTIDE SEQUENCE</scope>
    <source>
        <strain evidence="3">VT162</strain>
    </source>
</reference>
<feature type="domain" description="DUF6533" evidence="2">
    <location>
        <begin position="97"/>
        <end position="135"/>
    </location>
</feature>
<evidence type="ECO:0000313" key="3">
    <source>
        <dbReference type="EMBL" id="KAJ3482759.1"/>
    </source>
</evidence>
<dbReference type="Proteomes" id="UP001212997">
    <property type="component" value="Unassembled WGS sequence"/>
</dbReference>
<feature type="transmembrane region" description="Helical" evidence="1">
    <location>
        <begin position="124"/>
        <end position="148"/>
    </location>
</feature>
<dbReference type="EMBL" id="JANAWD010000258">
    <property type="protein sequence ID" value="KAJ3482759.1"/>
    <property type="molecule type" value="Genomic_DNA"/>
</dbReference>
<dbReference type="AlphaFoldDB" id="A0AAD5V2M6"/>
<evidence type="ECO:0000256" key="1">
    <source>
        <dbReference type="SAM" id="Phobius"/>
    </source>
</evidence>
<accession>A0AAD5V2M6</accession>